<dbReference type="SMART" id="SM00320">
    <property type="entry name" value="WD40"/>
    <property type="match status" value="9"/>
</dbReference>
<dbReference type="InterPro" id="IPR015943">
    <property type="entry name" value="WD40/YVTN_repeat-like_dom_sf"/>
</dbReference>
<gene>
    <name evidence="6" type="ORF">PCAR00345_LOCUS20827</name>
</gene>
<evidence type="ECO:0000256" key="4">
    <source>
        <dbReference type="ARBA" id="ARBA00023273"/>
    </source>
</evidence>
<keyword evidence="2" id="KW-0853">WD repeat</keyword>
<evidence type="ECO:0000256" key="2">
    <source>
        <dbReference type="ARBA" id="ARBA00022574"/>
    </source>
</evidence>
<dbReference type="PANTHER" id="PTHR13720:SF13">
    <property type="entry name" value="CILIA- AND FLAGELLA-ASSOCIATED PROTEIN 251"/>
    <property type="match status" value="1"/>
</dbReference>
<dbReference type="InterPro" id="IPR050630">
    <property type="entry name" value="WD_repeat_EMAP"/>
</dbReference>
<proteinExistence type="predicted"/>
<evidence type="ECO:0000256" key="3">
    <source>
        <dbReference type="ARBA" id="ARBA00022737"/>
    </source>
</evidence>
<dbReference type="AlphaFoldDB" id="A0A7S4BJQ5"/>
<comment type="subcellular location">
    <subcellularLocation>
        <location evidence="1">Cell projection</location>
        <location evidence="1">Cilium</location>
    </subcellularLocation>
</comment>
<accession>A0A7S4BJQ5</accession>
<dbReference type="Gene3D" id="2.130.10.10">
    <property type="entry name" value="YVTN repeat-like/Quinoprotein amine dehydrogenase"/>
    <property type="match status" value="2"/>
</dbReference>
<sequence length="882" mass="96195">MGDDRSHVLAMRWAFGFSRHAGVHNLCDENRAALFFASAHTGVIYDLNSKKQKLLQGHCNLISCTSASRDRRYIATADRGPESMVVIWDTYSGTPIQTIANPHEGGVAVMDMSSDARYLVTISDGQGPQVLSIWDIKTADQGPIHSAQVCTADDSEASAERQICVRFDQTDVHSIVSNGESLVVFWSWADDKLTYYAPPLSQRDFKQPVGALTKSIFIPNSGRAASVTVDGDALLWSCVDLPEVSSTDRRATKLVKLHSDAVRFMDVVGDMVVTGGADGHVRFFDKEFRVVAWFEDLDAGPVSSISFAHQPKAFAPAEHGKLACPDFVVATENSLVVGCHAAMFDELTAEARRGTLLVQGQDAAVHGLAAHPRLPRFACAGHSGLLQLWDYSEKRMLLLRMFDKLLGQTLAFSPGDGKLLAIGFTNGTIKILDGTTLQEGVTFRECTGCVTHLAFSSDGVFLAAADTDRAVALFRFGAFNEESGTAEWEYLGKYRAHHSLISDLIFSSNDEEGAEPRLFSLGEDRRMVEYDVMHSTVSDGVQLLKTARIEQSAVPTACVWLGAQMGGEPCIAVVNDGYKIRSLLADDMAVKKTTLGPTYGGALTKMLMLPNELGDATTLLPTRHMAYATHEKVIGIAKLPFDGNPNKAMGLIAHPGELTGLAVSWDGKWLLTAGGDDLAVHLWQVEPSAMEVTIRAAGGNGIAPFEAQLDGGKEGDAYQEMVDYFYYAQLRAQGEDSTEPRRITGRVPLTELGNLMRAVGYYPSERELEEIMQEVRMSRAAIEQQDDTIGFEDFLRLYINHRPVLGISKEQIEEALKTLGGAKLGRDELMRMLQVQGEALTPDDLAQCLRALVGVADIEQICPSQVDSKSFAEGVLGFEDYA</sequence>
<dbReference type="InterPro" id="IPR011992">
    <property type="entry name" value="EF-hand-dom_pair"/>
</dbReference>
<dbReference type="InterPro" id="IPR011047">
    <property type="entry name" value="Quinoprotein_ADH-like_sf"/>
</dbReference>
<organism evidence="6">
    <name type="scientific">Chrysotila carterae</name>
    <name type="common">Marine alga</name>
    <name type="synonym">Syracosphaera carterae</name>
    <dbReference type="NCBI Taxonomy" id="13221"/>
    <lineage>
        <taxon>Eukaryota</taxon>
        <taxon>Haptista</taxon>
        <taxon>Haptophyta</taxon>
        <taxon>Prymnesiophyceae</taxon>
        <taxon>Isochrysidales</taxon>
        <taxon>Isochrysidaceae</taxon>
        <taxon>Chrysotila</taxon>
    </lineage>
</organism>
<name>A0A7S4BJQ5_CHRCT</name>
<evidence type="ECO:0000256" key="5">
    <source>
        <dbReference type="ARBA" id="ARBA00040994"/>
    </source>
</evidence>
<dbReference type="GO" id="GO:0031514">
    <property type="term" value="C:motile cilium"/>
    <property type="evidence" value="ECO:0007669"/>
    <property type="project" value="TreeGrafter"/>
</dbReference>
<dbReference type="Pfam" id="PF00400">
    <property type="entry name" value="WD40"/>
    <property type="match status" value="2"/>
</dbReference>
<dbReference type="SUPFAM" id="SSF47473">
    <property type="entry name" value="EF-hand"/>
    <property type="match status" value="1"/>
</dbReference>
<evidence type="ECO:0000256" key="1">
    <source>
        <dbReference type="ARBA" id="ARBA00004138"/>
    </source>
</evidence>
<keyword evidence="3" id="KW-0677">Repeat</keyword>
<protein>
    <recommendedName>
        <fullName evidence="5">Cilia- and flagella-associated protein 251</fullName>
    </recommendedName>
</protein>
<dbReference type="Gene3D" id="1.10.238.10">
    <property type="entry name" value="EF-hand"/>
    <property type="match status" value="1"/>
</dbReference>
<dbReference type="SUPFAM" id="SSF50998">
    <property type="entry name" value="Quinoprotein alcohol dehydrogenase-like"/>
    <property type="match status" value="2"/>
</dbReference>
<evidence type="ECO:0000313" key="6">
    <source>
        <dbReference type="EMBL" id="CAE0768215.1"/>
    </source>
</evidence>
<dbReference type="EMBL" id="HBIZ01032693">
    <property type="protein sequence ID" value="CAE0768215.1"/>
    <property type="molecule type" value="Transcribed_RNA"/>
</dbReference>
<reference evidence="6" key="1">
    <citation type="submission" date="2021-01" db="EMBL/GenBank/DDBJ databases">
        <authorList>
            <person name="Corre E."/>
            <person name="Pelletier E."/>
            <person name="Niang G."/>
            <person name="Scheremetjew M."/>
            <person name="Finn R."/>
            <person name="Kale V."/>
            <person name="Holt S."/>
            <person name="Cochrane G."/>
            <person name="Meng A."/>
            <person name="Brown T."/>
            <person name="Cohen L."/>
        </authorList>
    </citation>
    <scope>NUCLEOTIDE SEQUENCE</scope>
    <source>
        <strain evidence="6">CCMP645</strain>
    </source>
</reference>
<keyword evidence="4" id="KW-0966">Cell projection</keyword>
<dbReference type="PANTHER" id="PTHR13720">
    <property type="entry name" value="WD-40 REPEAT PROTEIN"/>
    <property type="match status" value="1"/>
</dbReference>
<dbReference type="InterPro" id="IPR001680">
    <property type="entry name" value="WD40_rpt"/>
</dbReference>